<dbReference type="AlphaFoldDB" id="A0A0N0NQX0"/>
<reference evidence="1 2" key="1">
    <citation type="submission" date="2015-06" db="EMBL/GenBank/DDBJ databases">
        <title>Draft genome of the ant-associated black yeast Phialophora attae CBS 131958.</title>
        <authorList>
            <person name="Moreno L.F."/>
            <person name="Stielow B.J."/>
            <person name="de Hoog S."/>
            <person name="Vicente V.A."/>
            <person name="Weiss V.A."/>
            <person name="de Vries M."/>
            <person name="Cruz L.M."/>
            <person name="Souza E.M."/>
        </authorList>
    </citation>
    <scope>NUCLEOTIDE SEQUENCE [LARGE SCALE GENOMIC DNA]</scope>
    <source>
        <strain evidence="1 2">CBS 131958</strain>
    </source>
</reference>
<dbReference type="EMBL" id="LFJN01000003">
    <property type="protein sequence ID" value="KPI44408.1"/>
    <property type="molecule type" value="Genomic_DNA"/>
</dbReference>
<sequence>MANYTGNHTLLPNGEFIICHHTYLTGQGCGPSNVRFVNREAREISRHYANQHTAAHIAAGRKVDYQNCRVITRAAALALVGPARLAHHERRGGGVWPEAPFPNTPRDPNWMPPAAAAAPVAAPVVAPAALSLLSLLSSLLPSPPARNLQHRPSLLRRSLDVEVDIQLKSFVNLAVTHMSLVNPRLNREIILYVESSEDPAARWEDMSNFRNLEVLELFRMCRKAFDWESFQAWWESCEDQEWSKVKIKLSDGDELVSRVEWYTDAELMAKVAWYVEEGSETEEQGQAKEDETKDAIFSFKMRRA</sequence>
<name>A0A0N0NQX0_9EURO</name>
<proteinExistence type="predicted"/>
<dbReference type="GeneID" id="28741009"/>
<dbReference type="VEuPathDB" id="FungiDB:AB675_8664"/>
<organism evidence="1 2">
    <name type="scientific">Cyphellophora attinorum</name>
    <dbReference type="NCBI Taxonomy" id="1664694"/>
    <lineage>
        <taxon>Eukaryota</taxon>
        <taxon>Fungi</taxon>
        <taxon>Dikarya</taxon>
        <taxon>Ascomycota</taxon>
        <taxon>Pezizomycotina</taxon>
        <taxon>Eurotiomycetes</taxon>
        <taxon>Chaetothyriomycetidae</taxon>
        <taxon>Chaetothyriales</taxon>
        <taxon>Cyphellophoraceae</taxon>
        <taxon>Cyphellophora</taxon>
    </lineage>
</organism>
<dbReference type="Proteomes" id="UP000038010">
    <property type="component" value="Unassembled WGS sequence"/>
</dbReference>
<comment type="caution">
    <text evidence="1">The sequence shown here is derived from an EMBL/GenBank/DDBJ whole genome shotgun (WGS) entry which is preliminary data.</text>
</comment>
<keyword evidence="2" id="KW-1185">Reference proteome</keyword>
<protein>
    <submittedName>
        <fullName evidence="1">Uncharacterized protein</fullName>
    </submittedName>
</protein>
<accession>A0A0N0NQX0</accession>
<evidence type="ECO:0000313" key="2">
    <source>
        <dbReference type="Proteomes" id="UP000038010"/>
    </source>
</evidence>
<evidence type="ECO:0000313" key="1">
    <source>
        <dbReference type="EMBL" id="KPI44408.1"/>
    </source>
</evidence>
<gene>
    <name evidence="1" type="ORF">AB675_8664</name>
</gene>
<dbReference type="RefSeq" id="XP_018004371.1">
    <property type="nucleotide sequence ID" value="XM_018149129.1"/>
</dbReference>